<organism evidence="3 4">
    <name type="scientific">Desulforamulus profundi</name>
    <dbReference type="NCBI Taxonomy" id="1383067"/>
    <lineage>
        <taxon>Bacteria</taxon>
        <taxon>Bacillati</taxon>
        <taxon>Bacillota</taxon>
        <taxon>Clostridia</taxon>
        <taxon>Eubacteriales</taxon>
        <taxon>Peptococcaceae</taxon>
        <taxon>Desulforamulus</taxon>
    </lineage>
</organism>
<sequence>MADYYGSDVKLINKWGDIYAPVLFKASQKPNKNLLQNESWLTKNLGQTADDLKPYFYYKKSRIIYHTEDGEDEIYEIYLLTEADTIRGHYIFEYEWVTEDKVTYEKLVNRRLIKKWDRLEEFLQKYLTLPNKKETTTARQMVFEAGQGFTAKKQWFEWLQNKFGSSYYWVSSAMVPAELKPYFLEAEEKYGIPWWFLAAVAMKESSFNPEASGFDGTGSFGLMQILPENWQKYSVILGFDPVADKDNPRAQILVGAYMLSSYGIRVDWESNKWREESLLMLVAYNAGAGKIGDRGTEEYVKKNYAEPIWEYAEQFKNPVIWPVPGYTTITSGFGMRVHSILGVEKFHYGIDIAAPEGAPVVSVSGGVAYAEYEEDGFGKYVIVKDGIYEYYYAHLSEIEIKDGQKVTPGTVIGRAGSTGRSTGSHLHLGIKPIGGNWIDPLQVLK</sequence>
<reference evidence="3 4" key="1">
    <citation type="submission" date="2013-09" db="EMBL/GenBank/DDBJ databases">
        <title>Biodegradation of hydrocarbons in the deep terrestrial subsurface : characterization of a microbial consortium composed of two Desulfotomaculum species originating from a deep geological formation.</title>
        <authorList>
            <person name="Aullo T."/>
            <person name="Berlendis S."/>
            <person name="Lascourreges J.-F."/>
            <person name="Dessort D."/>
            <person name="Saint-Laurent S."/>
            <person name="Schraauwers B."/>
            <person name="Mas J."/>
            <person name="Magot M."/>
            <person name="Ranchou-Peyruse A."/>
        </authorList>
    </citation>
    <scope>NUCLEOTIDE SEQUENCE [LARGE SCALE GENOMIC DNA]</scope>
    <source>
        <strain evidence="3 4">Bs107</strain>
    </source>
</reference>
<name>A0A2C6L4N3_9FIRM</name>
<dbReference type="PANTHER" id="PTHR21666:SF270">
    <property type="entry name" value="MUREIN HYDROLASE ACTIVATOR ENVC"/>
    <property type="match status" value="1"/>
</dbReference>
<evidence type="ECO:0000313" key="4">
    <source>
        <dbReference type="Proteomes" id="UP000222564"/>
    </source>
</evidence>
<keyword evidence="4" id="KW-1185">Reference proteome</keyword>
<dbReference type="Gene3D" id="1.10.530.10">
    <property type="match status" value="1"/>
</dbReference>
<gene>
    <name evidence="3" type="ORF">P378_00125</name>
</gene>
<dbReference type="CDD" id="cd12797">
    <property type="entry name" value="M23_peptidase"/>
    <property type="match status" value="1"/>
</dbReference>
<dbReference type="OrthoDB" id="9814460at2"/>
<dbReference type="Pfam" id="PF01464">
    <property type="entry name" value="SLT"/>
    <property type="match status" value="1"/>
</dbReference>
<evidence type="ECO:0000259" key="2">
    <source>
        <dbReference type="Pfam" id="PF01551"/>
    </source>
</evidence>
<dbReference type="InterPro" id="IPR023346">
    <property type="entry name" value="Lysozyme-like_dom_sf"/>
</dbReference>
<protein>
    <recommendedName>
        <fullName evidence="5">Lytic transglycosylase</fullName>
    </recommendedName>
</protein>
<dbReference type="Pfam" id="PF01551">
    <property type="entry name" value="Peptidase_M23"/>
    <property type="match status" value="1"/>
</dbReference>
<evidence type="ECO:0008006" key="5">
    <source>
        <dbReference type="Google" id="ProtNLM"/>
    </source>
</evidence>
<dbReference type="InterPro" id="IPR011055">
    <property type="entry name" value="Dup_hybrid_motif"/>
</dbReference>
<dbReference type="InterPro" id="IPR050570">
    <property type="entry name" value="Cell_wall_metabolism_enzyme"/>
</dbReference>
<feature type="domain" description="M23ase beta-sheet core" evidence="2">
    <location>
        <begin position="345"/>
        <end position="440"/>
    </location>
</feature>
<dbReference type="InterPro" id="IPR016047">
    <property type="entry name" value="M23ase_b-sheet_dom"/>
</dbReference>
<dbReference type="RefSeq" id="WP_099081832.1">
    <property type="nucleotide sequence ID" value="NZ_AWQQ01000002.1"/>
</dbReference>
<dbReference type="EMBL" id="AWQQ01000002">
    <property type="protein sequence ID" value="PHJ39961.1"/>
    <property type="molecule type" value="Genomic_DNA"/>
</dbReference>
<dbReference type="PANTHER" id="PTHR21666">
    <property type="entry name" value="PEPTIDASE-RELATED"/>
    <property type="match status" value="1"/>
</dbReference>
<dbReference type="SUPFAM" id="SSF51261">
    <property type="entry name" value="Duplicated hybrid motif"/>
    <property type="match status" value="1"/>
</dbReference>
<accession>A0A2C6L4N3</accession>
<dbReference type="AlphaFoldDB" id="A0A2C6L4N3"/>
<dbReference type="GO" id="GO:0004222">
    <property type="term" value="F:metalloendopeptidase activity"/>
    <property type="evidence" value="ECO:0007669"/>
    <property type="project" value="TreeGrafter"/>
</dbReference>
<evidence type="ECO:0000313" key="3">
    <source>
        <dbReference type="EMBL" id="PHJ39961.1"/>
    </source>
</evidence>
<dbReference type="InterPro" id="IPR008258">
    <property type="entry name" value="Transglycosylase_SLT_dom_1"/>
</dbReference>
<dbReference type="Gene3D" id="2.70.70.10">
    <property type="entry name" value="Glucose Permease (Domain IIA)"/>
    <property type="match status" value="1"/>
</dbReference>
<comment type="caution">
    <text evidence="3">The sequence shown here is derived from an EMBL/GenBank/DDBJ whole genome shotgun (WGS) entry which is preliminary data.</text>
</comment>
<evidence type="ECO:0000259" key="1">
    <source>
        <dbReference type="Pfam" id="PF01464"/>
    </source>
</evidence>
<dbReference type="SUPFAM" id="SSF53955">
    <property type="entry name" value="Lysozyme-like"/>
    <property type="match status" value="1"/>
</dbReference>
<dbReference type="Proteomes" id="UP000222564">
    <property type="component" value="Unassembled WGS sequence"/>
</dbReference>
<proteinExistence type="predicted"/>
<feature type="domain" description="Transglycosylase SLT" evidence="1">
    <location>
        <begin position="182"/>
        <end position="303"/>
    </location>
</feature>